<dbReference type="Proteomes" id="UP000479710">
    <property type="component" value="Unassembled WGS sequence"/>
</dbReference>
<dbReference type="AlphaFoldDB" id="A0A6G1F784"/>
<gene>
    <name evidence="1" type="ORF">E2562_012091</name>
</gene>
<evidence type="ECO:0000313" key="1">
    <source>
        <dbReference type="EMBL" id="KAF0932750.1"/>
    </source>
</evidence>
<proteinExistence type="predicted"/>
<protein>
    <submittedName>
        <fullName evidence="1">Uncharacterized protein</fullName>
    </submittedName>
</protein>
<name>A0A6G1F784_9ORYZ</name>
<reference evidence="1 2" key="1">
    <citation type="submission" date="2019-11" db="EMBL/GenBank/DDBJ databases">
        <title>Whole genome sequence of Oryza granulata.</title>
        <authorList>
            <person name="Li W."/>
        </authorList>
    </citation>
    <scope>NUCLEOTIDE SEQUENCE [LARGE SCALE GENOMIC DNA]</scope>
    <source>
        <strain evidence="2">cv. Menghai</strain>
        <tissue evidence="1">Leaf</tissue>
    </source>
</reference>
<dbReference type="EMBL" id="SPHZ02000001">
    <property type="protein sequence ID" value="KAF0932750.1"/>
    <property type="molecule type" value="Genomic_DNA"/>
</dbReference>
<keyword evidence="2" id="KW-1185">Reference proteome</keyword>
<sequence>MNHPRFMRKVFLFCPGRNVSNNLLMWLVDSSSLFGEVRQGGHLLMRDQIQEMRRGEEWCCF</sequence>
<accession>A0A6G1F784</accession>
<evidence type="ECO:0000313" key="2">
    <source>
        <dbReference type="Proteomes" id="UP000479710"/>
    </source>
</evidence>
<comment type="caution">
    <text evidence="1">The sequence shown here is derived from an EMBL/GenBank/DDBJ whole genome shotgun (WGS) entry which is preliminary data.</text>
</comment>
<organism evidence="1 2">
    <name type="scientific">Oryza meyeriana var. granulata</name>
    <dbReference type="NCBI Taxonomy" id="110450"/>
    <lineage>
        <taxon>Eukaryota</taxon>
        <taxon>Viridiplantae</taxon>
        <taxon>Streptophyta</taxon>
        <taxon>Embryophyta</taxon>
        <taxon>Tracheophyta</taxon>
        <taxon>Spermatophyta</taxon>
        <taxon>Magnoliopsida</taxon>
        <taxon>Liliopsida</taxon>
        <taxon>Poales</taxon>
        <taxon>Poaceae</taxon>
        <taxon>BOP clade</taxon>
        <taxon>Oryzoideae</taxon>
        <taxon>Oryzeae</taxon>
        <taxon>Oryzinae</taxon>
        <taxon>Oryza</taxon>
        <taxon>Oryza meyeriana</taxon>
    </lineage>
</organism>